<dbReference type="GO" id="GO:0001764">
    <property type="term" value="P:neuron migration"/>
    <property type="evidence" value="ECO:0007669"/>
    <property type="project" value="InterPro"/>
</dbReference>
<dbReference type="GO" id="GO:0016020">
    <property type="term" value="C:membrane"/>
    <property type="evidence" value="ECO:0007669"/>
    <property type="project" value="TreeGrafter"/>
</dbReference>
<organism evidence="3 4">
    <name type="scientific">Muraenolepis orangiensis</name>
    <name type="common">Patagonian moray cod</name>
    <dbReference type="NCBI Taxonomy" id="630683"/>
    <lineage>
        <taxon>Eukaryota</taxon>
        <taxon>Metazoa</taxon>
        <taxon>Chordata</taxon>
        <taxon>Craniata</taxon>
        <taxon>Vertebrata</taxon>
        <taxon>Euteleostomi</taxon>
        <taxon>Actinopterygii</taxon>
        <taxon>Neopterygii</taxon>
        <taxon>Teleostei</taxon>
        <taxon>Neoteleostei</taxon>
        <taxon>Acanthomorphata</taxon>
        <taxon>Zeiogadaria</taxon>
        <taxon>Gadariae</taxon>
        <taxon>Gadiformes</taxon>
        <taxon>Muraenolepidoidei</taxon>
        <taxon>Muraenolepididae</taxon>
        <taxon>Muraenolepis</taxon>
    </lineage>
</organism>
<keyword evidence="4" id="KW-1185">Reference proteome</keyword>
<dbReference type="InterPro" id="IPR045575">
    <property type="entry name" value="ASTN_1_2_N"/>
</dbReference>
<dbReference type="PANTHER" id="PTHR16592:SF2">
    <property type="entry name" value="ASTROTACTIN-2"/>
    <property type="match status" value="1"/>
</dbReference>
<dbReference type="AlphaFoldDB" id="A0A9Q0EGS0"/>
<evidence type="ECO:0000313" key="4">
    <source>
        <dbReference type="Proteomes" id="UP001148018"/>
    </source>
</evidence>
<feature type="region of interest" description="Disordered" evidence="1">
    <location>
        <begin position="62"/>
        <end position="160"/>
    </location>
</feature>
<dbReference type="InterPro" id="IPR026995">
    <property type="entry name" value="Astrotactin"/>
</dbReference>
<gene>
    <name evidence="3" type="ORF">NHX12_028006</name>
</gene>
<name>A0A9Q0EGS0_9TELE</name>
<accession>A0A9Q0EGS0</accession>
<dbReference type="EMBL" id="JANIIK010000043">
    <property type="protein sequence ID" value="KAJ3605963.1"/>
    <property type="molecule type" value="Genomic_DNA"/>
</dbReference>
<comment type="caution">
    <text evidence="3">The sequence shown here is derived from an EMBL/GenBank/DDBJ whole genome shotgun (WGS) entry which is preliminary data.</text>
</comment>
<evidence type="ECO:0000259" key="2">
    <source>
        <dbReference type="Pfam" id="PF19441"/>
    </source>
</evidence>
<dbReference type="Proteomes" id="UP001148018">
    <property type="component" value="Unassembled WGS sequence"/>
</dbReference>
<dbReference type="GO" id="GO:0005768">
    <property type="term" value="C:endosome"/>
    <property type="evidence" value="ECO:0007669"/>
    <property type="project" value="TreeGrafter"/>
</dbReference>
<evidence type="ECO:0000313" key="3">
    <source>
        <dbReference type="EMBL" id="KAJ3605963.1"/>
    </source>
</evidence>
<dbReference type="GO" id="GO:0007158">
    <property type="term" value="P:neuron cell-cell adhesion"/>
    <property type="evidence" value="ECO:0007669"/>
    <property type="project" value="TreeGrafter"/>
</dbReference>
<dbReference type="Pfam" id="PF19441">
    <property type="entry name" value="ASTN_1_2_N"/>
    <property type="match status" value="1"/>
</dbReference>
<reference evidence="3" key="1">
    <citation type="submission" date="2022-07" db="EMBL/GenBank/DDBJ databases">
        <title>Chromosome-level genome of Muraenolepis orangiensis.</title>
        <authorList>
            <person name="Kim J."/>
        </authorList>
    </citation>
    <scope>NUCLEOTIDE SEQUENCE</scope>
    <source>
        <strain evidence="3">KU_S4_2022</strain>
        <tissue evidence="3">Muscle</tissue>
    </source>
</reference>
<proteinExistence type="predicted"/>
<dbReference type="PANTHER" id="PTHR16592">
    <property type="entry name" value="ASTROTACTIN-1-LIKE"/>
    <property type="match status" value="1"/>
</dbReference>
<evidence type="ECO:0000256" key="1">
    <source>
        <dbReference type="SAM" id="MobiDB-lite"/>
    </source>
</evidence>
<feature type="domain" description="Astrotactin-1/2 N-terminal" evidence="2">
    <location>
        <begin position="2"/>
        <end position="65"/>
    </location>
</feature>
<protein>
    <recommendedName>
        <fullName evidence="2">Astrotactin-1/2 N-terminal domain-containing protein</fullName>
    </recommendedName>
</protein>
<dbReference type="OrthoDB" id="9934301at2759"/>
<feature type="compositionally biased region" description="Acidic residues" evidence="1">
    <location>
        <begin position="91"/>
        <end position="160"/>
    </location>
</feature>
<sequence>MGSVLDVSNWLNPARLTLYHQTNASTQWVRDYCGQRTTEPCEHLCDQDTGVVFAALSSIAMAADGNGDGGRRRGSQVGDISLHNSSTAEEPSLEEEVKEEDEKEEEEDEEEEEEDEEEEEEVEEEEEEVEEEEEEKEVEEEVEEEEEEEVEEEVEEEEED</sequence>